<reference evidence="2" key="1">
    <citation type="submission" date="2022-11" db="UniProtKB">
        <authorList>
            <consortium name="WormBaseParasite"/>
        </authorList>
    </citation>
    <scope>IDENTIFICATION</scope>
</reference>
<name>A0AC34FFH9_9BILA</name>
<evidence type="ECO:0000313" key="2">
    <source>
        <dbReference type="WBParaSite" id="ES5_v2.g15989.t1"/>
    </source>
</evidence>
<sequence>MFPPLKTFIHRILEHTNISSTTRMKTLFVLAAIVAVICGEVFKVPMHTAGSKRAQLMNKGLWPEYIKKITSHAATGSQPFIDYYDDFYLGIVSLGTPKQNFTIVLDTGSSNLWVIDVKCTSQACKGYPNSGYTKHQFDPSKSSTYKNNGQFFSIQYGSGSCYGNLGVDSLNMGGIQVDQQTFGLAESIADVFGYQPVDGILGLGWPNLAVDQVVPPMQNALPKLDKPLFAVWLDRKIKISQGGNAGQITYGALDTTNCDGTTNYVALSSLTYWQFPMTGFSMGSYNNAKKVQVISDTGTSWLGAPQADINGMIQATGATYDYVNGVYTVPCSKTGLPDIIFTIGGQKYNIPQVEYVLDLELGDGNCAITAFSMDGGGFGPDWILGDTFIRTYCNVYDIGGKQIGFSKAKHSGI</sequence>
<proteinExistence type="predicted"/>
<dbReference type="WBParaSite" id="ES5_v2.g15989.t1">
    <property type="protein sequence ID" value="ES5_v2.g15989.t1"/>
    <property type="gene ID" value="ES5_v2.g15989"/>
</dbReference>
<organism evidence="1 2">
    <name type="scientific">Panagrolaimus sp. ES5</name>
    <dbReference type="NCBI Taxonomy" id="591445"/>
    <lineage>
        <taxon>Eukaryota</taxon>
        <taxon>Metazoa</taxon>
        <taxon>Ecdysozoa</taxon>
        <taxon>Nematoda</taxon>
        <taxon>Chromadorea</taxon>
        <taxon>Rhabditida</taxon>
        <taxon>Tylenchina</taxon>
        <taxon>Panagrolaimomorpha</taxon>
        <taxon>Panagrolaimoidea</taxon>
        <taxon>Panagrolaimidae</taxon>
        <taxon>Panagrolaimus</taxon>
    </lineage>
</organism>
<accession>A0AC34FFH9</accession>
<evidence type="ECO:0000313" key="1">
    <source>
        <dbReference type="Proteomes" id="UP000887579"/>
    </source>
</evidence>
<protein>
    <submittedName>
        <fullName evidence="2">Peptidase A1 domain-containing protein</fullName>
    </submittedName>
</protein>
<dbReference type="Proteomes" id="UP000887579">
    <property type="component" value="Unplaced"/>
</dbReference>